<evidence type="ECO:0000313" key="2">
    <source>
        <dbReference type="Proteomes" id="UP000002030"/>
    </source>
</evidence>
<organism evidence="1 2">
    <name type="scientific">Thermanaerovibrio acidaminovorans (strain ATCC 49978 / DSM 6589 / Su883)</name>
    <name type="common">Selenomonas acidaminovorans</name>
    <dbReference type="NCBI Taxonomy" id="525903"/>
    <lineage>
        <taxon>Bacteria</taxon>
        <taxon>Thermotogati</taxon>
        <taxon>Synergistota</taxon>
        <taxon>Synergistia</taxon>
        <taxon>Synergistales</taxon>
        <taxon>Synergistaceae</taxon>
        <taxon>Thermanaerovibrio</taxon>
    </lineage>
</organism>
<name>D1B6B0_THEAS</name>
<sequence length="84" mass="8791">MSVIGLMAFGALRLSPRFRGIGGGGVVSVLSVTPVGRDLLYVLRVGPSVMAVISSPKGEFAVLDRWDWESWRAEVGEGASGGEA</sequence>
<dbReference type="AlphaFoldDB" id="D1B6B0"/>
<dbReference type="EnsemblBacteria" id="ACZ19551">
    <property type="protein sequence ID" value="ACZ19551"/>
    <property type="gene ID" value="Taci_1320"/>
</dbReference>
<dbReference type="Proteomes" id="UP000002030">
    <property type="component" value="Chromosome"/>
</dbReference>
<dbReference type="OrthoDB" id="10016612at2"/>
<protein>
    <submittedName>
        <fullName evidence="1">Uncharacterized protein</fullName>
    </submittedName>
</protein>
<accession>D1B6B0</accession>
<reference evidence="1 2" key="1">
    <citation type="journal article" date="2009" name="Stand. Genomic Sci.">
        <title>Complete genome sequence of Thermanaerovibrio acidaminovorans type strain (Su883).</title>
        <authorList>
            <person name="Chovatia M."/>
            <person name="Sikorski J."/>
            <person name="Schroder M."/>
            <person name="Lapidus A."/>
            <person name="Nolan M."/>
            <person name="Tice H."/>
            <person name="Glavina Del Rio T."/>
            <person name="Copeland A."/>
            <person name="Cheng J.F."/>
            <person name="Lucas S."/>
            <person name="Chen F."/>
            <person name="Bruce D."/>
            <person name="Goodwin L."/>
            <person name="Pitluck S."/>
            <person name="Ivanova N."/>
            <person name="Mavromatis K."/>
            <person name="Ovchinnikova G."/>
            <person name="Pati A."/>
            <person name="Chen A."/>
            <person name="Palaniappan K."/>
            <person name="Land M."/>
            <person name="Hauser L."/>
            <person name="Chang Y.J."/>
            <person name="Jeffries C.D."/>
            <person name="Chain P."/>
            <person name="Saunders E."/>
            <person name="Detter J.C."/>
            <person name="Brettin T."/>
            <person name="Rohde M."/>
            <person name="Goker M."/>
            <person name="Spring S."/>
            <person name="Bristow J."/>
            <person name="Markowitz V."/>
            <person name="Hugenholtz P."/>
            <person name="Kyrpides N.C."/>
            <person name="Klenk H.P."/>
            <person name="Eisen J.A."/>
        </authorList>
    </citation>
    <scope>NUCLEOTIDE SEQUENCE [LARGE SCALE GENOMIC DNA]</scope>
    <source>
        <strain evidence="2">ATCC 49978 / DSM 6589 / Su883</strain>
    </source>
</reference>
<dbReference type="KEGG" id="tai:Taci_1320"/>
<proteinExistence type="predicted"/>
<dbReference type="STRING" id="525903.Taci_1320"/>
<keyword evidence="2" id="KW-1185">Reference proteome</keyword>
<evidence type="ECO:0000313" key="1">
    <source>
        <dbReference type="EMBL" id="ACZ19551.1"/>
    </source>
</evidence>
<gene>
    <name evidence="1" type="ordered locus">Taci_1320</name>
</gene>
<dbReference type="EMBL" id="CP001818">
    <property type="protein sequence ID" value="ACZ19551.1"/>
    <property type="molecule type" value="Genomic_DNA"/>
</dbReference>
<dbReference type="HOGENOM" id="CLU_2526408_0_0_0"/>